<dbReference type="Proteomes" id="UP001367508">
    <property type="component" value="Unassembled WGS sequence"/>
</dbReference>
<keyword evidence="3" id="KW-1185">Reference proteome</keyword>
<dbReference type="EMBL" id="JAYMYQ010000004">
    <property type="protein sequence ID" value="KAK7340973.1"/>
    <property type="molecule type" value="Genomic_DNA"/>
</dbReference>
<keyword evidence="1" id="KW-0812">Transmembrane</keyword>
<feature type="transmembrane region" description="Helical" evidence="1">
    <location>
        <begin position="70"/>
        <end position="98"/>
    </location>
</feature>
<proteinExistence type="predicted"/>
<evidence type="ECO:0000313" key="3">
    <source>
        <dbReference type="Proteomes" id="UP001367508"/>
    </source>
</evidence>
<sequence>MLWLRTFHEPEAMATLALSWFDLAVFFHQGGQWDQFTCILVAEPYPLLRNKWSPSEWLEFQDGGVNAFHAISYFSGAVLSAGYLIHMLCISLFFLLYFRPEPLFISLQQLELVLSSFSPFERGKCEHSVANFWYNSCQVKKIVINTVPVALQLHGCSYNLSSFNGSTNKIVYLTMHPPKRYPFLVKAVLMNLLL</sequence>
<gene>
    <name evidence="2" type="ORF">VNO77_21692</name>
</gene>
<evidence type="ECO:0000256" key="1">
    <source>
        <dbReference type="SAM" id="Phobius"/>
    </source>
</evidence>
<keyword evidence="1" id="KW-1133">Transmembrane helix</keyword>
<comment type="caution">
    <text evidence="2">The sequence shown here is derived from an EMBL/GenBank/DDBJ whole genome shotgun (WGS) entry which is preliminary data.</text>
</comment>
<accession>A0AAN9LWM8</accession>
<reference evidence="2 3" key="1">
    <citation type="submission" date="2024-01" db="EMBL/GenBank/DDBJ databases">
        <title>The genomes of 5 underutilized Papilionoideae crops provide insights into root nodulation and disease resistanc.</title>
        <authorList>
            <person name="Jiang F."/>
        </authorList>
    </citation>
    <scope>NUCLEOTIDE SEQUENCE [LARGE SCALE GENOMIC DNA]</scope>
    <source>
        <strain evidence="2">LVBAO_FW01</strain>
        <tissue evidence="2">Leaves</tissue>
    </source>
</reference>
<dbReference type="AlphaFoldDB" id="A0AAN9LWM8"/>
<name>A0AAN9LWM8_CANGL</name>
<evidence type="ECO:0000313" key="2">
    <source>
        <dbReference type="EMBL" id="KAK7340973.1"/>
    </source>
</evidence>
<organism evidence="2 3">
    <name type="scientific">Canavalia gladiata</name>
    <name type="common">Sword bean</name>
    <name type="synonym">Dolichos gladiatus</name>
    <dbReference type="NCBI Taxonomy" id="3824"/>
    <lineage>
        <taxon>Eukaryota</taxon>
        <taxon>Viridiplantae</taxon>
        <taxon>Streptophyta</taxon>
        <taxon>Embryophyta</taxon>
        <taxon>Tracheophyta</taxon>
        <taxon>Spermatophyta</taxon>
        <taxon>Magnoliopsida</taxon>
        <taxon>eudicotyledons</taxon>
        <taxon>Gunneridae</taxon>
        <taxon>Pentapetalae</taxon>
        <taxon>rosids</taxon>
        <taxon>fabids</taxon>
        <taxon>Fabales</taxon>
        <taxon>Fabaceae</taxon>
        <taxon>Papilionoideae</taxon>
        <taxon>50 kb inversion clade</taxon>
        <taxon>NPAAA clade</taxon>
        <taxon>indigoferoid/millettioid clade</taxon>
        <taxon>Phaseoleae</taxon>
        <taxon>Canavalia</taxon>
    </lineage>
</organism>
<keyword evidence="1" id="KW-0472">Membrane</keyword>
<protein>
    <submittedName>
        <fullName evidence="2">Uncharacterized protein</fullName>
    </submittedName>
</protein>